<feature type="compositionally biased region" description="Basic and acidic residues" evidence="1">
    <location>
        <begin position="262"/>
        <end position="271"/>
    </location>
</feature>
<protein>
    <submittedName>
        <fullName evidence="3">Uncharacterized protein</fullName>
    </submittedName>
</protein>
<evidence type="ECO:0000313" key="3">
    <source>
        <dbReference type="EMBL" id="SJM51234.1"/>
    </source>
</evidence>
<dbReference type="InterPro" id="IPR008979">
    <property type="entry name" value="Galactose-bd-like_sf"/>
</dbReference>
<feature type="region of interest" description="Disordered" evidence="1">
    <location>
        <begin position="361"/>
        <end position="398"/>
    </location>
</feature>
<keyword evidence="2" id="KW-0812">Transmembrane</keyword>
<evidence type="ECO:0000313" key="4">
    <source>
        <dbReference type="Proteomes" id="UP000195913"/>
    </source>
</evidence>
<gene>
    <name evidence="3" type="ORF">FM101_02355</name>
</gene>
<accession>A0A1R4F5Q4</accession>
<dbReference type="AlphaFoldDB" id="A0A1R4F5Q4"/>
<dbReference type="SUPFAM" id="SSF49785">
    <property type="entry name" value="Galactose-binding domain-like"/>
    <property type="match status" value="1"/>
</dbReference>
<feature type="compositionally biased region" description="Low complexity" evidence="1">
    <location>
        <begin position="206"/>
        <end position="217"/>
    </location>
</feature>
<feature type="compositionally biased region" description="Pro residues" evidence="1">
    <location>
        <begin position="218"/>
        <end position="228"/>
    </location>
</feature>
<reference evidence="3 4" key="1">
    <citation type="submission" date="2017-02" db="EMBL/GenBank/DDBJ databases">
        <authorList>
            <person name="Peterson S.W."/>
        </authorList>
    </citation>
    <scope>NUCLEOTIDE SEQUENCE [LARGE SCALE GENOMIC DNA]</scope>
    <source>
        <strain evidence="3 4">B Ar 00.02</strain>
    </source>
</reference>
<feature type="compositionally biased region" description="Low complexity" evidence="1">
    <location>
        <begin position="272"/>
        <end position="289"/>
    </location>
</feature>
<feature type="region of interest" description="Disordered" evidence="1">
    <location>
        <begin position="163"/>
        <end position="329"/>
    </location>
</feature>
<name>A0A1R4F5Q4_9MICC</name>
<feature type="compositionally biased region" description="Acidic residues" evidence="1">
    <location>
        <begin position="315"/>
        <end position="325"/>
    </location>
</feature>
<keyword evidence="4" id="KW-1185">Reference proteome</keyword>
<sequence length="548" mass="56688">MSQPIDVGAVLGGRYKVTELVLTSADGDAVLAGMDQVLNRSVSILVASPENASQVATSAREIATGERYGAMQVLDLGISDGSTYLITNTASPADLLDLVIQRDAPFIEPFYTDTLGSEIFGVTRSAEPEVYDDEEEYWEELQANEERNVGGRVAKKLTGFTSRLGRGKKASGSPEADAEAAEIDAAADESPTPAADASTEADEPTESTPPTAAAANVPPRPQTPPTTPKEPAESLAEVDDDATGETEKVSLWGADDEDASDADSHAADRGDGQLAAGAAAAAAGTAERGSQPVAEDHYERPAAIFPAGARHFSAPEEELDDEEPEDKPAGSGFSRLLVGALLVVVLVIAVVFAFNTLGKNDAPKTAAETSQAPSAPGASSKKGESKAPSPKTAVEPEVTGISRVVPGNQALNAETDSTLPKAIDGNQGSLYSSYSFTTPQFGGFASNMALVVELKEEATISEVELSGLNGTGGAFQISVGDSEDLGSAKEVTSGSFTGPTVTVPVSGDDDQPVKGKYVFFNITELPRLASTSNSSRPYGLQVAEIKVS</sequence>
<dbReference type="Gene3D" id="2.60.120.260">
    <property type="entry name" value="Galactose-binding domain-like"/>
    <property type="match status" value="1"/>
</dbReference>
<keyword evidence="2" id="KW-0472">Membrane</keyword>
<feature type="transmembrane region" description="Helical" evidence="2">
    <location>
        <begin position="336"/>
        <end position="354"/>
    </location>
</feature>
<proteinExistence type="predicted"/>
<keyword evidence="2" id="KW-1133">Transmembrane helix</keyword>
<feature type="compositionally biased region" description="Acidic residues" evidence="1">
    <location>
        <begin position="176"/>
        <end position="187"/>
    </location>
</feature>
<evidence type="ECO:0000256" key="2">
    <source>
        <dbReference type="SAM" id="Phobius"/>
    </source>
</evidence>
<organism evidence="3 4">
    <name type="scientific">Arthrobacter rhombi</name>
    <dbReference type="NCBI Taxonomy" id="71253"/>
    <lineage>
        <taxon>Bacteria</taxon>
        <taxon>Bacillati</taxon>
        <taxon>Actinomycetota</taxon>
        <taxon>Actinomycetes</taxon>
        <taxon>Micrococcales</taxon>
        <taxon>Micrococcaceae</taxon>
        <taxon>Arthrobacter</taxon>
    </lineage>
</organism>
<dbReference type="EMBL" id="FUHW01000012">
    <property type="protein sequence ID" value="SJM51234.1"/>
    <property type="molecule type" value="Genomic_DNA"/>
</dbReference>
<evidence type="ECO:0000256" key="1">
    <source>
        <dbReference type="SAM" id="MobiDB-lite"/>
    </source>
</evidence>
<dbReference type="Proteomes" id="UP000195913">
    <property type="component" value="Unassembled WGS sequence"/>
</dbReference>
<dbReference type="RefSeq" id="WP_086994897.1">
    <property type="nucleotide sequence ID" value="NZ_FUHW01000012.1"/>
</dbReference>